<dbReference type="EMBL" id="JAHVJA010000014">
    <property type="protein sequence ID" value="MBY6141885.1"/>
    <property type="molecule type" value="Genomic_DNA"/>
</dbReference>
<dbReference type="RefSeq" id="WP_222509825.1">
    <property type="nucleotide sequence ID" value="NZ_JAHVJA010000014.1"/>
</dbReference>
<accession>A0ABS7NL17</accession>
<evidence type="ECO:0000256" key="1">
    <source>
        <dbReference type="SAM" id="SignalP"/>
    </source>
</evidence>
<sequence>MKHGKLKSLAVAALIAAIALPGPGVALSDDDKAKLVGALVGIAIAKKVAENRQEKKARGEPYQPRNGVMCLPEVRKCYWNNRYSSRWTHHEFD</sequence>
<name>A0ABS7NL17_9RHOB</name>
<feature type="chain" id="PRO_5045799089" evidence="1">
    <location>
        <begin position="29"/>
        <end position="93"/>
    </location>
</feature>
<dbReference type="Proteomes" id="UP000766629">
    <property type="component" value="Unassembled WGS sequence"/>
</dbReference>
<comment type="caution">
    <text evidence="2">The sequence shown here is derived from an EMBL/GenBank/DDBJ whole genome shotgun (WGS) entry which is preliminary data.</text>
</comment>
<keyword evidence="1" id="KW-0732">Signal</keyword>
<protein>
    <submittedName>
        <fullName evidence="2">Uncharacterized protein</fullName>
    </submittedName>
</protein>
<evidence type="ECO:0000313" key="3">
    <source>
        <dbReference type="Proteomes" id="UP000766629"/>
    </source>
</evidence>
<organism evidence="2 3">
    <name type="scientific">Leisingera daeponensis</name>
    <dbReference type="NCBI Taxonomy" id="405746"/>
    <lineage>
        <taxon>Bacteria</taxon>
        <taxon>Pseudomonadati</taxon>
        <taxon>Pseudomonadota</taxon>
        <taxon>Alphaproteobacteria</taxon>
        <taxon>Rhodobacterales</taxon>
        <taxon>Roseobacteraceae</taxon>
        <taxon>Leisingera</taxon>
    </lineage>
</organism>
<gene>
    <name evidence="2" type="ORF">KUV26_20815</name>
</gene>
<reference evidence="2 3" key="1">
    <citation type="submission" date="2021-06" db="EMBL/GenBank/DDBJ databases">
        <title>50 bacteria genomes isolated from Dapeng, Shenzhen, China.</title>
        <authorList>
            <person name="Zheng W."/>
            <person name="Yu S."/>
            <person name="Huang Y."/>
        </authorList>
    </citation>
    <scope>NUCLEOTIDE SEQUENCE [LARGE SCALE GENOMIC DNA]</scope>
    <source>
        <strain evidence="2 3">DP1N14-2</strain>
    </source>
</reference>
<feature type="signal peptide" evidence="1">
    <location>
        <begin position="1"/>
        <end position="28"/>
    </location>
</feature>
<keyword evidence="3" id="KW-1185">Reference proteome</keyword>
<proteinExistence type="predicted"/>
<evidence type="ECO:0000313" key="2">
    <source>
        <dbReference type="EMBL" id="MBY6141885.1"/>
    </source>
</evidence>